<name>A0AAU9D636_9LACO</name>
<keyword evidence="4" id="KW-1185">Reference proteome</keyword>
<dbReference type="KEGG" id="xak:KIMC2_14370"/>
<protein>
    <recommendedName>
        <fullName evidence="2">Tape measure protein N-terminal domain-containing protein</fullName>
    </recommendedName>
</protein>
<gene>
    <name evidence="3" type="ORF">KIMC2_14370</name>
</gene>
<dbReference type="SUPFAM" id="SSF57997">
    <property type="entry name" value="Tropomyosin"/>
    <property type="match status" value="1"/>
</dbReference>
<dbReference type="Gene3D" id="1.20.120.20">
    <property type="entry name" value="Apolipoprotein"/>
    <property type="match status" value="1"/>
</dbReference>
<feature type="coiled-coil region" evidence="1">
    <location>
        <begin position="55"/>
        <end position="117"/>
    </location>
</feature>
<dbReference type="Pfam" id="PF20155">
    <property type="entry name" value="TMP_3"/>
    <property type="match status" value="1"/>
</dbReference>
<organism evidence="3 4">
    <name type="scientific">Xylocopilactobacillus apis</name>
    <dbReference type="NCBI Taxonomy" id="2932183"/>
    <lineage>
        <taxon>Bacteria</taxon>
        <taxon>Bacillati</taxon>
        <taxon>Bacillota</taxon>
        <taxon>Bacilli</taxon>
        <taxon>Lactobacillales</taxon>
        <taxon>Lactobacillaceae</taxon>
        <taxon>Xylocopilactobacillus</taxon>
    </lineage>
</organism>
<evidence type="ECO:0000259" key="2">
    <source>
        <dbReference type="Pfam" id="PF20155"/>
    </source>
</evidence>
<dbReference type="Proteomes" id="UP001321804">
    <property type="component" value="Chromosome"/>
</dbReference>
<reference evidence="3 4" key="1">
    <citation type="journal article" date="2023" name="Microbiol. Spectr.">
        <title>Symbiosis of Carpenter Bees with Uncharacterized Lactic Acid Bacteria Showing NAD Auxotrophy.</title>
        <authorList>
            <person name="Kawasaki S."/>
            <person name="Ozawa K."/>
            <person name="Mori T."/>
            <person name="Yamamoto A."/>
            <person name="Ito M."/>
            <person name="Ohkuma M."/>
            <person name="Sakamoto M."/>
            <person name="Matsutani M."/>
        </authorList>
    </citation>
    <scope>NUCLEOTIDE SEQUENCE [LARGE SCALE GENOMIC DNA]</scope>
    <source>
        <strain evidence="3 4">KimC2</strain>
    </source>
</reference>
<keyword evidence="1" id="KW-0175">Coiled coil</keyword>
<dbReference type="AlphaFoldDB" id="A0AAU9D636"/>
<evidence type="ECO:0000313" key="3">
    <source>
        <dbReference type="EMBL" id="BDR56875.1"/>
    </source>
</evidence>
<evidence type="ECO:0000313" key="4">
    <source>
        <dbReference type="Proteomes" id="UP001321804"/>
    </source>
</evidence>
<accession>A0AAU9D636</accession>
<dbReference type="InterPro" id="IPR013491">
    <property type="entry name" value="Tape_meas_N"/>
</dbReference>
<sequence length="1161" mass="123229">MVNTIDTEIHLNGSQPVQTLKSLKSEVSSLTSAWKAEEIQLKSSGDSLQAAKAKYDGLSQAVNKQKDYIAKLKQEQGQIDQSTNRGAESYAKFGTQIENANRKLASMESQQTRAKDSWKYYESGVAESKKKLDEISASSEAYVKRLQAEGREQEANKAKLSALKSSYSEMQNLYSKQAGELDRIARESGKASDAYKKQEIRVNELGAKLATTKNDMTELSAATSKVKSSPFLRLKEALGGASKEAKEGATSFKSFLGATVIGNAVSNSISTFTSKAKEAFNVGMELNKTIGKIKATWVNMGKSDSDINNLINQMESLRIKTGYSADEVGTLQRSVDALTHGDTNKTLKITEGLSQVGLASKLSGEQVDALGKSFLRLASRDKINATAMAKIESIAPTISKALAGAAGVSEATFAKMVNDGQITGEKLQDLMVKASSQGENVFTTFAKSAGGAQVQIKRLWEDLSQRFSAPIFSVRATGLSDVAQILSSPVLKTAASTMGEGLKKIADYGISFLNYLNTHKAVLSGIVGDIWDITKTLASDVWKIFSDVFKNIVSSFNALSGNAVKSKDPLTQVKTLLDSISKNKEGIELVAKAVASLIAIKGITGFASKIANVAGSLKQISKTTIGSDGGTLGKLVGSGSSVKTAVSEGATATSKVGAVAGGLGVAVGAGFDLLGAIKAKNSDEKFKKYGSTLGDLIGGGIGLAFGGPAGAAIGGTIGHLLGDLGGKGAKGFMDGWTKVGKGQKPEGILQTIGFDAKKLLTQVTKTISSLTKPVTEAFKKVFSPVAKALKPVLTPMLKEFSSFSKSVDKALKPVSKVFSTVFKDVGKAIGPALKDVKSFIKDGLDVLGKAFQVTTKLISTVWNTAWGLMGKRLKEEWAIIGPTVKAGISVISKVLTATLRVISTVWLSTWNNLKTVVSGAWNIIKTTVKSALNVIKDIFKVVLDVLRGNWRAVWNDVKKIFSDVFNGIVSIAKSILGSLANVIKSAIDGIKSVWKSVWGSISDIFSSVMKGLRGIAVGAFNGVLGVINAAIGAINGVWHFFSGHNALNKLSYIKKAKGGTVGKEHLTMVNDGLGNDWKELIQRPNGELFMSQKKNEIMPLEEGTRVYNGFETKQIMQTFGIEHYAGGGIIGGLVRPLVEQLTGQKVQPKMLVSGSATSGMQ</sequence>
<dbReference type="EMBL" id="AP026801">
    <property type="protein sequence ID" value="BDR56875.1"/>
    <property type="molecule type" value="Genomic_DNA"/>
</dbReference>
<evidence type="ECO:0000256" key="1">
    <source>
        <dbReference type="SAM" id="Coils"/>
    </source>
</evidence>
<feature type="domain" description="Tape measure protein N-terminal" evidence="2">
    <location>
        <begin position="285"/>
        <end position="467"/>
    </location>
</feature>
<dbReference type="RefSeq" id="WP_317695441.1">
    <property type="nucleotide sequence ID" value="NZ_AP026801.1"/>
</dbReference>
<proteinExistence type="predicted"/>
<dbReference type="Gene3D" id="1.10.287.1490">
    <property type="match status" value="1"/>
</dbReference>